<protein>
    <submittedName>
        <fullName evidence="2">Uncharacterized protein</fullName>
    </submittedName>
</protein>
<gene>
    <name evidence="2" type="ORF">BJ508DRAFT_415472</name>
</gene>
<keyword evidence="3" id="KW-1185">Reference proteome</keyword>
<feature type="compositionally biased region" description="Polar residues" evidence="1">
    <location>
        <begin position="164"/>
        <end position="173"/>
    </location>
</feature>
<feature type="compositionally biased region" description="Basic residues" evidence="1">
    <location>
        <begin position="122"/>
        <end position="134"/>
    </location>
</feature>
<feature type="region of interest" description="Disordered" evidence="1">
    <location>
        <begin position="25"/>
        <end position="90"/>
    </location>
</feature>
<dbReference type="EMBL" id="ML119689">
    <property type="protein sequence ID" value="RPA80363.1"/>
    <property type="molecule type" value="Genomic_DNA"/>
</dbReference>
<organism evidence="2 3">
    <name type="scientific">Ascobolus immersus RN42</name>
    <dbReference type="NCBI Taxonomy" id="1160509"/>
    <lineage>
        <taxon>Eukaryota</taxon>
        <taxon>Fungi</taxon>
        <taxon>Dikarya</taxon>
        <taxon>Ascomycota</taxon>
        <taxon>Pezizomycotina</taxon>
        <taxon>Pezizomycetes</taxon>
        <taxon>Pezizales</taxon>
        <taxon>Ascobolaceae</taxon>
        <taxon>Ascobolus</taxon>
    </lineage>
</organism>
<evidence type="ECO:0000313" key="3">
    <source>
        <dbReference type="Proteomes" id="UP000275078"/>
    </source>
</evidence>
<accession>A0A3N4I2N8</accession>
<dbReference type="Proteomes" id="UP000275078">
    <property type="component" value="Unassembled WGS sequence"/>
</dbReference>
<sequence>MSSWAPAVVDAACGSGLRCWLARDGASHQQRRNQSSPLPDSTPSSPPENPPETPPRPRERQRLRLHPILANASTRDSTPSTPQTPPCPHRPRLPLFITIAIAITIVAAPYNLIQQPPGFHRSSTRPRLQPRPRLHPVLNARDSNPSSSHRPRLYHVHAPDSTRDSPFSSSTFANADYLGRLNARDSTPSTPQTPPPPHRPRLHPKLHPRLRPRLHPILHPRRQRTILHPVHASGFTPSTPQTPPRPRRTEIDRKADHEEGGRVCEAGNEEWVRPKTVAAWM</sequence>
<feature type="region of interest" description="Disordered" evidence="1">
    <location>
        <begin position="116"/>
        <end position="207"/>
    </location>
</feature>
<evidence type="ECO:0000313" key="2">
    <source>
        <dbReference type="EMBL" id="RPA80363.1"/>
    </source>
</evidence>
<feature type="compositionally biased region" description="Basic residues" evidence="1">
    <location>
        <begin position="198"/>
        <end position="207"/>
    </location>
</feature>
<dbReference type="AlphaFoldDB" id="A0A3N4I2N8"/>
<feature type="compositionally biased region" description="Pro residues" evidence="1">
    <location>
        <begin position="44"/>
        <end position="54"/>
    </location>
</feature>
<evidence type="ECO:0000256" key="1">
    <source>
        <dbReference type="SAM" id="MobiDB-lite"/>
    </source>
</evidence>
<reference evidence="2 3" key="1">
    <citation type="journal article" date="2018" name="Nat. Ecol. Evol.">
        <title>Pezizomycetes genomes reveal the molecular basis of ectomycorrhizal truffle lifestyle.</title>
        <authorList>
            <person name="Murat C."/>
            <person name="Payen T."/>
            <person name="Noel B."/>
            <person name="Kuo A."/>
            <person name="Morin E."/>
            <person name="Chen J."/>
            <person name="Kohler A."/>
            <person name="Krizsan K."/>
            <person name="Balestrini R."/>
            <person name="Da Silva C."/>
            <person name="Montanini B."/>
            <person name="Hainaut M."/>
            <person name="Levati E."/>
            <person name="Barry K.W."/>
            <person name="Belfiori B."/>
            <person name="Cichocki N."/>
            <person name="Clum A."/>
            <person name="Dockter R.B."/>
            <person name="Fauchery L."/>
            <person name="Guy J."/>
            <person name="Iotti M."/>
            <person name="Le Tacon F."/>
            <person name="Lindquist E.A."/>
            <person name="Lipzen A."/>
            <person name="Malagnac F."/>
            <person name="Mello A."/>
            <person name="Molinier V."/>
            <person name="Miyauchi S."/>
            <person name="Poulain J."/>
            <person name="Riccioni C."/>
            <person name="Rubini A."/>
            <person name="Sitrit Y."/>
            <person name="Splivallo R."/>
            <person name="Traeger S."/>
            <person name="Wang M."/>
            <person name="Zifcakova L."/>
            <person name="Wipf D."/>
            <person name="Zambonelli A."/>
            <person name="Paolocci F."/>
            <person name="Nowrousian M."/>
            <person name="Ottonello S."/>
            <person name="Baldrian P."/>
            <person name="Spatafora J.W."/>
            <person name="Henrissat B."/>
            <person name="Nagy L.G."/>
            <person name="Aury J.M."/>
            <person name="Wincker P."/>
            <person name="Grigoriev I.V."/>
            <person name="Bonfante P."/>
            <person name="Martin F.M."/>
        </authorList>
    </citation>
    <scope>NUCLEOTIDE SEQUENCE [LARGE SCALE GENOMIC DNA]</scope>
    <source>
        <strain evidence="2 3">RN42</strain>
    </source>
</reference>
<proteinExistence type="predicted"/>
<name>A0A3N4I2N8_ASCIM</name>